<organism evidence="2 3">
    <name type="scientific">Croceicoccus pelagius</name>
    <dbReference type="NCBI Taxonomy" id="1703341"/>
    <lineage>
        <taxon>Bacteria</taxon>
        <taxon>Pseudomonadati</taxon>
        <taxon>Pseudomonadota</taxon>
        <taxon>Alphaproteobacteria</taxon>
        <taxon>Sphingomonadales</taxon>
        <taxon>Erythrobacteraceae</taxon>
        <taxon>Croceicoccus</taxon>
    </lineage>
</organism>
<sequence length="149" mass="16051">MVTDMFENLPNLPLDGATEDDRGATRRIDWHALLSRLQAERDLRASLEDGLDRRGLATLITEGSFDPHAAEMLFALAAGAGVPGDTPERRFLPEDLAALSQQVAGAPSRLRNPKSSDCKNPSQTTERVASDGFDFEVSPKTSPSSEGNA</sequence>
<feature type="compositionally biased region" description="Polar residues" evidence="1">
    <location>
        <begin position="113"/>
        <end position="127"/>
    </location>
</feature>
<evidence type="ECO:0000313" key="2">
    <source>
        <dbReference type="EMBL" id="GGD35217.1"/>
    </source>
</evidence>
<name>A0A917DH74_9SPHN</name>
<dbReference type="RefSeq" id="WP_066764442.1">
    <property type="nucleotide sequence ID" value="NZ_BMIO01000002.1"/>
</dbReference>
<dbReference type="OrthoDB" id="7432741at2"/>
<keyword evidence="3" id="KW-1185">Reference proteome</keyword>
<feature type="region of interest" description="Disordered" evidence="1">
    <location>
        <begin position="102"/>
        <end position="149"/>
    </location>
</feature>
<gene>
    <name evidence="2" type="ORF">GCM10010989_06720</name>
</gene>
<evidence type="ECO:0000256" key="1">
    <source>
        <dbReference type="SAM" id="MobiDB-lite"/>
    </source>
</evidence>
<dbReference type="EMBL" id="BMIO01000002">
    <property type="protein sequence ID" value="GGD35217.1"/>
    <property type="molecule type" value="Genomic_DNA"/>
</dbReference>
<accession>A0A917DH74</accession>
<reference evidence="2 3" key="1">
    <citation type="journal article" date="2014" name="Int. J. Syst. Evol. Microbiol.">
        <title>Complete genome sequence of Corynebacterium casei LMG S-19264T (=DSM 44701T), isolated from a smear-ripened cheese.</title>
        <authorList>
            <consortium name="US DOE Joint Genome Institute (JGI-PGF)"/>
            <person name="Walter F."/>
            <person name="Albersmeier A."/>
            <person name="Kalinowski J."/>
            <person name="Ruckert C."/>
        </authorList>
    </citation>
    <scope>NUCLEOTIDE SEQUENCE [LARGE SCALE GENOMIC DNA]</scope>
    <source>
        <strain evidence="2 3">CGMCC 1.15358</strain>
    </source>
</reference>
<protein>
    <submittedName>
        <fullName evidence="2">Uncharacterized protein</fullName>
    </submittedName>
</protein>
<evidence type="ECO:0000313" key="3">
    <source>
        <dbReference type="Proteomes" id="UP000598997"/>
    </source>
</evidence>
<proteinExistence type="predicted"/>
<comment type="caution">
    <text evidence="2">The sequence shown here is derived from an EMBL/GenBank/DDBJ whole genome shotgun (WGS) entry which is preliminary data.</text>
</comment>
<dbReference type="AlphaFoldDB" id="A0A917DH74"/>
<dbReference type="Proteomes" id="UP000598997">
    <property type="component" value="Unassembled WGS sequence"/>
</dbReference>
<feature type="compositionally biased region" description="Polar residues" evidence="1">
    <location>
        <begin position="139"/>
        <end position="149"/>
    </location>
</feature>